<evidence type="ECO:0000256" key="1">
    <source>
        <dbReference type="ARBA" id="ARBA00004651"/>
    </source>
</evidence>
<dbReference type="PANTHER" id="PTHR30250:SF10">
    <property type="entry name" value="LIPOPOLYSACCHARIDE BIOSYNTHESIS PROTEIN WZXC"/>
    <property type="match status" value="1"/>
</dbReference>
<evidence type="ECO:0000256" key="3">
    <source>
        <dbReference type="ARBA" id="ARBA00022475"/>
    </source>
</evidence>
<feature type="transmembrane region" description="Helical" evidence="7">
    <location>
        <begin position="150"/>
        <end position="169"/>
    </location>
</feature>
<dbReference type="InterPro" id="IPR050833">
    <property type="entry name" value="Poly_Biosynth_Transport"/>
</dbReference>
<dbReference type="PANTHER" id="PTHR30250">
    <property type="entry name" value="PST FAMILY PREDICTED COLANIC ACID TRANSPORTER"/>
    <property type="match status" value="1"/>
</dbReference>
<comment type="caution">
    <text evidence="8">The sequence shown here is derived from an EMBL/GenBank/DDBJ whole genome shotgun (WGS) entry which is preliminary data.</text>
</comment>
<feature type="transmembrane region" description="Helical" evidence="7">
    <location>
        <begin position="12"/>
        <end position="39"/>
    </location>
</feature>
<keyword evidence="3" id="KW-1003">Cell membrane</keyword>
<feature type="transmembrane region" description="Helical" evidence="7">
    <location>
        <begin position="448"/>
        <end position="469"/>
    </location>
</feature>
<feature type="transmembrane region" description="Helical" evidence="7">
    <location>
        <begin position="175"/>
        <end position="193"/>
    </location>
</feature>
<gene>
    <name evidence="8" type="ORF">D3870_06870</name>
</gene>
<evidence type="ECO:0000313" key="8">
    <source>
        <dbReference type="EMBL" id="RJG05775.1"/>
    </source>
</evidence>
<dbReference type="RefSeq" id="WP_119737760.1">
    <property type="nucleotide sequence ID" value="NZ_QYUN01000002.1"/>
</dbReference>
<sequence length="509" mass="55784">MEKVINLSSKGISAVFWGGFGSILRALLQIGTQIILARILGPVEYGIFAIAATILSFSKFFSDIGISYGLIQKKTITDNDIKFVFTWQVILGIVVSLIVFFLAGPLSTFFNEPRLVPVIEVASVICFINAVCSPSLNLLKRELDFRSMQVAHIIGYIVGYIFIGIPMALNGNQVWALIAAFISSEAINFILLYRKARHPVGIVLRQHDDGGLMSYGIKVFGTNLVNWIIGNVDRVIIGRMFPTAQVGFYSLSYNLVSSPTITTIGVIQSALFSTSARVQDDFNRLRKALLTMIGAVTLLLFPVFFGIAAASETILHSLYGASWLGATELLRPIALAMPLYLLLGMATPLLWVAGRTKTEFFIQIPIAVAFTAAAVIGAHYSLEAVAWTVFGMYFIRAAAILGMTCRALEISLRRIMRTMSGGLITTFNTTVAILLTDFGTRELTAMPSLWLAADVAAGVIGIVASLWIFPTLVNRHVAQLFEKIALRLPSGTANRLQRFLYRGQMKRSM</sequence>
<evidence type="ECO:0000313" key="9">
    <source>
        <dbReference type="Proteomes" id="UP000285190"/>
    </source>
</evidence>
<proteinExistence type="inferred from homology"/>
<keyword evidence="6 7" id="KW-0472">Membrane</keyword>
<evidence type="ECO:0000256" key="5">
    <source>
        <dbReference type="ARBA" id="ARBA00022989"/>
    </source>
</evidence>
<comment type="similarity">
    <text evidence="2">Belongs to the polysaccharide synthase family.</text>
</comment>
<evidence type="ECO:0000256" key="6">
    <source>
        <dbReference type="ARBA" id="ARBA00023136"/>
    </source>
</evidence>
<evidence type="ECO:0000256" key="4">
    <source>
        <dbReference type="ARBA" id="ARBA00022692"/>
    </source>
</evidence>
<feature type="transmembrane region" description="Helical" evidence="7">
    <location>
        <begin position="45"/>
        <end position="71"/>
    </location>
</feature>
<dbReference type="AlphaFoldDB" id="A0A418X0C5"/>
<keyword evidence="9" id="KW-1185">Reference proteome</keyword>
<dbReference type="Proteomes" id="UP000285190">
    <property type="component" value="Unassembled WGS sequence"/>
</dbReference>
<feature type="transmembrane region" description="Helical" evidence="7">
    <location>
        <begin position="360"/>
        <end position="378"/>
    </location>
</feature>
<keyword evidence="4 7" id="KW-0812">Transmembrane</keyword>
<dbReference type="Pfam" id="PF13440">
    <property type="entry name" value="Polysacc_synt_3"/>
    <property type="match status" value="1"/>
</dbReference>
<evidence type="ECO:0000256" key="2">
    <source>
        <dbReference type="ARBA" id="ARBA00007430"/>
    </source>
</evidence>
<feature type="transmembrane region" description="Helical" evidence="7">
    <location>
        <begin position="83"/>
        <end position="103"/>
    </location>
</feature>
<feature type="transmembrane region" description="Helical" evidence="7">
    <location>
        <begin position="288"/>
        <end position="309"/>
    </location>
</feature>
<dbReference type="EMBL" id="QYUN01000002">
    <property type="protein sequence ID" value="RJG05775.1"/>
    <property type="molecule type" value="Genomic_DNA"/>
</dbReference>
<accession>A0A418X0C5</accession>
<feature type="transmembrane region" description="Helical" evidence="7">
    <location>
        <begin position="415"/>
        <end position="436"/>
    </location>
</feature>
<feature type="transmembrane region" description="Helical" evidence="7">
    <location>
        <begin position="115"/>
        <end position="138"/>
    </location>
</feature>
<evidence type="ECO:0000256" key="7">
    <source>
        <dbReference type="SAM" id="Phobius"/>
    </source>
</evidence>
<reference evidence="8 9" key="1">
    <citation type="submission" date="2018-09" db="EMBL/GenBank/DDBJ databases">
        <authorList>
            <person name="Zhu H."/>
        </authorList>
    </citation>
    <scope>NUCLEOTIDE SEQUENCE [LARGE SCALE GENOMIC DNA]</scope>
    <source>
        <strain evidence="8 9">K2R10-39</strain>
    </source>
</reference>
<dbReference type="GO" id="GO:0005886">
    <property type="term" value="C:plasma membrane"/>
    <property type="evidence" value="ECO:0007669"/>
    <property type="project" value="UniProtKB-SubCell"/>
</dbReference>
<comment type="subcellular location">
    <subcellularLocation>
        <location evidence="1">Cell membrane</location>
        <topology evidence="1">Multi-pass membrane protein</topology>
    </subcellularLocation>
</comment>
<keyword evidence="5 7" id="KW-1133">Transmembrane helix</keyword>
<protein>
    <submittedName>
        <fullName evidence="8">Lipopolysaccharide biosynthesis protein</fullName>
    </submittedName>
</protein>
<dbReference type="CDD" id="cd13127">
    <property type="entry name" value="MATE_tuaB_like"/>
    <property type="match status" value="1"/>
</dbReference>
<feature type="transmembrane region" description="Helical" evidence="7">
    <location>
        <begin position="329"/>
        <end position="353"/>
    </location>
</feature>
<organism evidence="8 9">
    <name type="scientific">Noviherbaspirillum cavernae</name>
    <dbReference type="NCBI Taxonomy" id="2320862"/>
    <lineage>
        <taxon>Bacteria</taxon>
        <taxon>Pseudomonadati</taxon>
        <taxon>Pseudomonadota</taxon>
        <taxon>Betaproteobacteria</taxon>
        <taxon>Burkholderiales</taxon>
        <taxon>Oxalobacteraceae</taxon>
        <taxon>Noviherbaspirillum</taxon>
    </lineage>
</organism>
<feature type="transmembrane region" description="Helical" evidence="7">
    <location>
        <begin position="384"/>
        <end position="403"/>
    </location>
</feature>
<dbReference type="OrthoDB" id="8538786at2"/>
<name>A0A418X0C5_9BURK</name>